<dbReference type="MEROPS" id="S26.024"/>
<keyword evidence="7" id="KW-0812">Transmembrane</keyword>
<dbReference type="GO" id="GO:0004252">
    <property type="term" value="F:serine-type endopeptidase activity"/>
    <property type="evidence" value="ECO:0007669"/>
    <property type="project" value="InterPro"/>
</dbReference>
<dbReference type="Pfam" id="PF10502">
    <property type="entry name" value="Peptidase_S26"/>
    <property type="match status" value="1"/>
</dbReference>
<keyword evidence="5 7" id="KW-0378">Hydrolase</keyword>
<dbReference type="PROSITE" id="PS00761">
    <property type="entry name" value="SPASE_I_3"/>
    <property type="match status" value="1"/>
</dbReference>
<dbReference type="GeneID" id="78512296"/>
<keyword evidence="7" id="KW-0645">Protease</keyword>
<dbReference type="GO" id="GO:0005886">
    <property type="term" value="C:plasma membrane"/>
    <property type="evidence" value="ECO:0007669"/>
    <property type="project" value="UniProtKB-SubCell"/>
</dbReference>
<comment type="similarity">
    <text evidence="3 7">Belongs to the peptidase S26 family.</text>
</comment>
<evidence type="ECO:0000256" key="4">
    <source>
        <dbReference type="ARBA" id="ARBA00013208"/>
    </source>
</evidence>
<dbReference type="AlphaFoldDB" id="E1R027"/>
<keyword evidence="7" id="KW-0472">Membrane</keyword>
<dbReference type="PANTHER" id="PTHR43390:SF1">
    <property type="entry name" value="CHLOROPLAST PROCESSING PEPTIDASE"/>
    <property type="match status" value="1"/>
</dbReference>
<dbReference type="EC" id="3.4.21.89" evidence="4 7"/>
<sequence>MTDSDEARGVRPAWVDWTLTIAAGVLLALMVRAFVAEVYVVPSASMLETIHEGDRLVGEKVSYRLGRPSVGDVVTFNDPDGSGSTLIKRVIAIEGQTIDLRNGTLYVDGVAQSECYVDGRPSYALTQHAANLEQDISYPYTVPKGCVWVMGDNRTNSLDSRYFGAVGVDQVTSRAAFIFWPPSDMGRL</sequence>
<dbReference type="GO" id="GO:0006465">
    <property type="term" value="P:signal peptide processing"/>
    <property type="evidence" value="ECO:0007669"/>
    <property type="project" value="InterPro"/>
</dbReference>
<dbReference type="PANTHER" id="PTHR43390">
    <property type="entry name" value="SIGNAL PEPTIDASE I"/>
    <property type="match status" value="1"/>
</dbReference>
<comment type="subcellular location">
    <subcellularLocation>
        <location evidence="2">Cell membrane</location>
        <topology evidence="2">Single-pass type II membrane protein</topology>
    </subcellularLocation>
    <subcellularLocation>
        <location evidence="7">Membrane</location>
        <topology evidence="7">Single-pass type II membrane protein</topology>
    </subcellularLocation>
</comment>
<protein>
    <recommendedName>
        <fullName evidence="4 7">Signal peptidase I</fullName>
        <ecNumber evidence="4 7">3.4.21.89</ecNumber>
    </recommendedName>
</protein>
<evidence type="ECO:0000256" key="3">
    <source>
        <dbReference type="ARBA" id="ARBA00009370"/>
    </source>
</evidence>
<comment type="catalytic activity">
    <reaction evidence="1 7">
        <text>Cleavage of hydrophobic, N-terminal signal or leader sequences from secreted and periplasmic proteins.</text>
        <dbReference type="EC" id="3.4.21.89"/>
    </reaction>
</comment>
<dbReference type="Gene3D" id="2.10.109.10">
    <property type="entry name" value="Umud Fragment, subunit A"/>
    <property type="match status" value="1"/>
</dbReference>
<feature type="domain" description="Peptidase S26" evidence="8">
    <location>
        <begin position="15"/>
        <end position="180"/>
    </location>
</feature>
<dbReference type="eggNOG" id="COG0681">
    <property type="taxonomic scope" value="Bacteria"/>
</dbReference>
<evidence type="ECO:0000256" key="5">
    <source>
        <dbReference type="ARBA" id="ARBA00022801"/>
    </source>
</evidence>
<dbReference type="RefSeq" id="WP_013251743.1">
    <property type="nucleotide sequence ID" value="NC_014363.1"/>
</dbReference>
<proteinExistence type="inferred from homology"/>
<accession>E1R027</accession>
<evidence type="ECO:0000256" key="6">
    <source>
        <dbReference type="PIRSR" id="PIRSR600223-1"/>
    </source>
</evidence>
<dbReference type="EMBL" id="CP002106">
    <property type="protein sequence ID" value="ADK67991.1"/>
    <property type="molecule type" value="Genomic_DNA"/>
</dbReference>
<keyword evidence="7" id="KW-1133">Transmembrane helix</keyword>
<feature type="transmembrane region" description="Helical" evidence="7">
    <location>
        <begin position="20"/>
        <end position="41"/>
    </location>
</feature>
<evidence type="ECO:0000256" key="7">
    <source>
        <dbReference type="RuleBase" id="RU362042"/>
    </source>
</evidence>
<organism evidence="9 10">
    <name type="scientific">Olsenella uli (strain ATCC 49627 / DSM 7084 / CCUG 31166 / CIP 109912 / JCM 12494 / LMG 11480 / NCIMB 702895 / VPI D76D-27C)</name>
    <name type="common">Lactobacillus uli</name>
    <dbReference type="NCBI Taxonomy" id="633147"/>
    <lineage>
        <taxon>Bacteria</taxon>
        <taxon>Bacillati</taxon>
        <taxon>Actinomycetota</taxon>
        <taxon>Coriobacteriia</taxon>
        <taxon>Coriobacteriales</taxon>
        <taxon>Atopobiaceae</taxon>
        <taxon>Olsenella</taxon>
    </lineage>
</organism>
<dbReference type="STRING" id="633147.Olsu_0879"/>
<dbReference type="NCBIfam" id="TIGR02227">
    <property type="entry name" value="sigpep_I_bact"/>
    <property type="match status" value="1"/>
</dbReference>
<dbReference type="OrthoDB" id="9815782at2"/>
<evidence type="ECO:0000259" key="8">
    <source>
        <dbReference type="Pfam" id="PF10502"/>
    </source>
</evidence>
<dbReference type="KEGG" id="ols:Olsu_0879"/>
<dbReference type="Proteomes" id="UP000000333">
    <property type="component" value="Chromosome"/>
</dbReference>
<name>E1R027_OLSUV</name>
<dbReference type="InterPro" id="IPR019758">
    <property type="entry name" value="Pept_S26A_signal_pept_1_CS"/>
</dbReference>
<dbReference type="InterPro" id="IPR036286">
    <property type="entry name" value="LexA/Signal_pep-like_sf"/>
</dbReference>
<evidence type="ECO:0000256" key="1">
    <source>
        <dbReference type="ARBA" id="ARBA00000677"/>
    </source>
</evidence>
<dbReference type="PRINTS" id="PR00727">
    <property type="entry name" value="LEADERPTASE"/>
</dbReference>
<evidence type="ECO:0000313" key="10">
    <source>
        <dbReference type="Proteomes" id="UP000000333"/>
    </source>
</evidence>
<dbReference type="CDD" id="cd06530">
    <property type="entry name" value="S26_SPase_I"/>
    <property type="match status" value="1"/>
</dbReference>
<dbReference type="HOGENOM" id="CLU_028723_5_1_11"/>
<reference evidence="9 10" key="1">
    <citation type="journal article" date="2010" name="Stand. Genomic Sci.">
        <title>Complete genome sequence of Olsenella uli type strain (VPI D76D-27C).</title>
        <authorList>
            <person name="Goker M."/>
            <person name="Held B."/>
            <person name="Lucas S."/>
            <person name="Nolan M."/>
            <person name="Yasawong M."/>
            <person name="Glavina Del Rio T."/>
            <person name="Tice H."/>
            <person name="Cheng J.F."/>
            <person name="Bruce D."/>
            <person name="Detter J.C."/>
            <person name="Tapia R."/>
            <person name="Han C."/>
            <person name="Goodwin L."/>
            <person name="Pitluck S."/>
            <person name="Liolios K."/>
            <person name="Ivanova N."/>
            <person name="Mavromatis K."/>
            <person name="Mikhailova N."/>
            <person name="Pati A."/>
            <person name="Chen A."/>
            <person name="Palaniappan K."/>
            <person name="Land M."/>
            <person name="Hauser L."/>
            <person name="Chang Y.J."/>
            <person name="Jeffries C.D."/>
            <person name="Rohde M."/>
            <person name="Sikorski J."/>
            <person name="Pukall R."/>
            <person name="Woyke T."/>
            <person name="Bristow J."/>
            <person name="Eisen J.A."/>
            <person name="Markowitz V."/>
            <person name="Hugenholtz P."/>
            <person name="Kyrpides N.C."/>
            <person name="Klenk H.P."/>
            <person name="Lapidus A."/>
        </authorList>
    </citation>
    <scope>NUCLEOTIDE SEQUENCE [LARGE SCALE GENOMIC DNA]</scope>
    <source>
        <strain evidence="10">ATCC 49627 / DSM 7084 / CIP 109912 / JCM 12494 / NCIMB 702895 / VPI D76D-27C</strain>
    </source>
</reference>
<evidence type="ECO:0000256" key="2">
    <source>
        <dbReference type="ARBA" id="ARBA00004401"/>
    </source>
</evidence>
<dbReference type="PATRIC" id="fig|633147.7.peg.670"/>
<gene>
    <name evidence="9" type="ordered locus">Olsu_0879</name>
</gene>
<keyword evidence="10" id="KW-1185">Reference proteome</keyword>
<dbReference type="InterPro" id="IPR000223">
    <property type="entry name" value="Pept_S26A_signal_pept_1"/>
</dbReference>
<dbReference type="GO" id="GO:0009003">
    <property type="term" value="F:signal peptidase activity"/>
    <property type="evidence" value="ECO:0007669"/>
    <property type="project" value="UniProtKB-EC"/>
</dbReference>
<dbReference type="SUPFAM" id="SSF51306">
    <property type="entry name" value="LexA/Signal peptidase"/>
    <property type="match status" value="1"/>
</dbReference>
<feature type="active site" evidence="6">
    <location>
        <position position="45"/>
    </location>
</feature>
<feature type="active site" evidence="6">
    <location>
        <position position="88"/>
    </location>
</feature>
<evidence type="ECO:0000313" key="9">
    <source>
        <dbReference type="EMBL" id="ADK67991.1"/>
    </source>
</evidence>
<dbReference type="InterPro" id="IPR019533">
    <property type="entry name" value="Peptidase_S26"/>
</dbReference>